<feature type="compositionally biased region" description="Polar residues" evidence="1">
    <location>
        <begin position="90"/>
        <end position="102"/>
    </location>
</feature>
<keyword evidence="3" id="KW-1185">Reference proteome</keyword>
<feature type="region of interest" description="Disordered" evidence="1">
    <location>
        <begin position="145"/>
        <end position="213"/>
    </location>
</feature>
<sequence length="213" mass="23540">MDALGVLGVALRSPIKDEHYRDEMGGLTRFKSGRRFVYINIPKTPLPKMMKVGANFTAYLYYREQSSSENGGGTNLAQANEGKGREVVGNSDSSGTAPNNSKQKVDRSATQRDEVSAHNIEKSAMIERARRVLISKQTTLDAFGAGVRRTRSAEGRTKRALNTPLEKERKKQKGERKEGGKECASLASLEVDSEVEREKSPPVDWYDSEDAEA</sequence>
<dbReference type="EMBL" id="BMAT01005940">
    <property type="protein sequence ID" value="GFS02937.1"/>
    <property type="molecule type" value="Genomic_DNA"/>
</dbReference>
<reference evidence="2 3" key="1">
    <citation type="journal article" date="2021" name="Elife">
        <title>Chloroplast acquisition without the gene transfer in kleptoplastic sea slugs, Plakobranchus ocellatus.</title>
        <authorList>
            <person name="Maeda T."/>
            <person name="Takahashi S."/>
            <person name="Yoshida T."/>
            <person name="Shimamura S."/>
            <person name="Takaki Y."/>
            <person name="Nagai Y."/>
            <person name="Toyoda A."/>
            <person name="Suzuki Y."/>
            <person name="Arimoto A."/>
            <person name="Ishii H."/>
            <person name="Satoh N."/>
            <person name="Nishiyama T."/>
            <person name="Hasebe M."/>
            <person name="Maruyama T."/>
            <person name="Minagawa J."/>
            <person name="Obokata J."/>
            <person name="Shigenobu S."/>
        </authorList>
    </citation>
    <scope>NUCLEOTIDE SEQUENCE [LARGE SCALE GENOMIC DNA]</scope>
</reference>
<evidence type="ECO:0000256" key="1">
    <source>
        <dbReference type="SAM" id="MobiDB-lite"/>
    </source>
</evidence>
<comment type="caution">
    <text evidence="2">The sequence shown here is derived from an EMBL/GenBank/DDBJ whole genome shotgun (WGS) entry which is preliminary data.</text>
</comment>
<accession>A0AAV4I1V4</accession>
<evidence type="ECO:0000313" key="2">
    <source>
        <dbReference type="EMBL" id="GFS02937.1"/>
    </source>
</evidence>
<proteinExistence type="predicted"/>
<name>A0AAV4I1V4_9GAST</name>
<feature type="region of interest" description="Disordered" evidence="1">
    <location>
        <begin position="66"/>
        <end position="122"/>
    </location>
</feature>
<organism evidence="2 3">
    <name type="scientific">Elysia marginata</name>
    <dbReference type="NCBI Taxonomy" id="1093978"/>
    <lineage>
        <taxon>Eukaryota</taxon>
        <taxon>Metazoa</taxon>
        <taxon>Spiralia</taxon>
        <taxon>Lophotrochozoa</taxon>
        <taxon>Mollusca</taxon>
        <taxon>Gastropoda</taxon>
        <taxon>Heterobranchia</taxon>
        <taxon>Euthyneura</taxon>
        <taxon>Panpulmonata</taxon>
        <taxon>Sacoglossa</taxon>
        <taxon>Placobranchoidea</taxon>
        <taxon>Plakobranchidae</taxon>
        <taxon>Elysia</taxon>
    </lineage>
</organism>
<evidence type="ECO:0000313" key="3">
    <source>
        <dbReference type="Proteomes" id="UP000762676"/>
    </source>
</evidence>
<gene>
    <name evidence="2" type="ORF">ElyMa_002876800</name>
</gene>
<protein>
    <submittedName>
        <fullName evidence="2">Uncharacterized protein</fullName>
    </submittedName>
</protein>
<feature type="compositionally biased region" description="Basic and acidic residues" evidence="1">
    <location>
        <begin position="103"/>
        <end position="122"/>
    </location>
</feature>
<feature type="compositionally biased region" description="Basic and acidic residues" evidence="1">
    <location>
        <begin position="165"/>
        <end position="181"/>
    </location>
</feature>
<dbReference type="AlphaFoldDB" id="A0AAV4I1V4"/>
<dbReference type="Proteomes" id="UP000762676">
    <property type="component" value="Unassembled WGS sequence"/>
</dbReference>